<evidence type="ECO:0000313" key="2">
    <source>
        <dbReference type="EMBL" id="GBN71836.1"/>
    </source>
</evidence>
<protein>
    <submittedName>
        <fullName evidence="1">Uncharacterized protein</fullName>
    </submittedName>
</protein>
<dbReference type="AlphaFoldDB" id="A0A4Y2R7V6"/>
<reference evidence="1 3" key="1">
    <citation type="journal article" date="2019" name="Sci. Rep.">
        <title>Orb-weaving spider Araneus ventricosus genome elucidates the spidroin gene catalogue.</title>
        <authorList>
            <person name="Kono N."/>
            <person name="Nakamura H."/>
            <person name="Ohtoshi R."/>
            <person name="Moran D.A.P."/>
            <person name="Shinohara A."/>
            <person name="Yoshida Y."/>
            <person name="Fujiwara M."/>
            <person name="Mori M."/>
            <person name="Tomita M."/>
            <person name="Arakawa K."/>
        </authorList>
    </citation>
    <scope>NUCLEOTIDE SEQUENCE [LARGE SCALE GENOMIC DNA]</scope>
</reference>
<dbReference type="EMBL" id="BGPR01016075">
    <property type="protein sequence ID" value="GBN71751.1"/>
    <property type="molecule type" value="Genomic_DNA"/>
</dbReference>
<dbReference type="EMBL" id="BGPR01016098">
    <property type="protein sequence ID" value="GBN71836.1"/>
    <property type="molecule type" value="Genomic_DNA"/>
</dbReference>
<dbReference type="Proteomes" id="UP000499080">
    <property type="component" value="Unassembled WGS sequence"/>
</dbReference>
<evidence type="ECO:0000313" key="1">
    <source>
        <dbReference type="EMBL" id="GBN71751.1"/>
    </source>
</evidence>
<keyword evidence="3" id="KW-1185">Reference proteome</keyword>
<proteinExistence type="predicted"/>
<evidence type="ECO:0000313" key="3">
    <source>
        <dbReference type="Proteomes" id="UP000499080"/>
    </source>
</evidence>
<comment type="caution">
    <text evidence="1">The sequence shown here is derived from an EMBL/GenBank/DDBJ whole genome shotgun (WGS) entry which is preliminary data.</text>
</comment>
<sequence>MLRIHVKRKQKTVSDFVKRDYLGYFGVRLGDQDKTWAPHPVCKTFTEHLQQWTNAKRKSLKFGVVWRELKNHFYDCYFYLLNITGMNRNNRSKWTYPVLVSAGCTVLHSEEVPIPTFHQLPELCEDEYCPSDYPSDTKEDENDY</sequence>
<organism evidence="1 3">
    <name type="scientific">Araneus ventricosus</name>
    <name type="common">Orbweaver spider</name>
    <name type="synonym">Epeira ventricosa</name>
    <dbReference type="NCBI Taxonomy" id="182803"/>
    <lineage>
        <taxon>Eukaryota</taxon>
        <taxon>Metazoa</taxon>
        <taxon>Ecdysozoa</taxon>
        <taxon>Arthropoda</taxon>
        <taxon>Chelicerata</taxon>
        <taxon>Arachnida</taxon>
        <taxon>Araneae</taxon>
        <taxon>Araneomorphae</taxon>
        <taxon>Entelegynae</taxon>
        <taxon>Araneoidea</taxon>
        <taxon>Araneidae</taxon>
        <taxon>Araneus</taxon>
    </lineage>
</organism>
<gene>
    <name evidence="1" type="ORF">AVEN_29788_1</name>
    <name evidence="2" type="ORF">AVEN_92764_1</name>
</gene>
<name>A0A4Y2R7V6_ARAVE</name>
<dbReference type="OrthoDB" id="7890494at2759"/>
<accession>A0A4Y2R7V6</accession>